<dbReference type="Gene3D" id="1.10.10.10">
    <property type="entry name" value="Winged helix-like DNA-binding domain superfamily/Winged helix DNA-binding domain"/>
    <property type="match status" value="1"/>
</dbReference>
<dbReference type="RefSeq" id="WP_229737875.1">
    <property type="nucleotide sequence ID" value="NZ_BMDG01000005.1"/>
</dbReference>
<dbReference type="InterPro" id="IPR036390">
    <property type="entry name" value="WH_DNA-bd_sf"/>
</dbReference>
<dbReference type="EMBL" id="BMDG01000005">
    <property type="protein sequence ID" value="GGI08017.1"/>
    <property type="molecule type" value="Genomic_DNA"/>
</dbReference>
<dbReference type="Gene3D" id="3.40.50.1360">
    <property type="match status" value="1"/>
</dbReference>
<reference evidence="8" key="1">
    <citation type="journal article" date="2019" name="Int. J. Syst. Evol. Microbiol.">
        <title>The Global Catalogue of Microorganisms (GCM) 10K type strain sequencing project: providing services to taxonomists for standard genome sequencing and annotation.</title>
        <authorList>
            <consortium name="The Broad Institute Genomics Platform"/>
            <consortium name="The Broad Institute Genome Sequencing Center for Infectious Disease"/>
            <person name="Wu L."/>
            <person name="Ma J."/>
        </authorList>
    </citation>
    <scope>NUCLEOTIDE SEQUENCE [LARGE SCALE GENOMIC DNA]</scope>
    <source>
        <strain evidence="8">CCM 8653</strain>
    </source>
</reference>
<dbReference type="SUPFAM" id="SSF100950">
    <property type="entry name" value="NagB/RpiA/CoA transferase-like"/>
    <property type="match status" value="1"/>
</dbReference>
<keyword evidence="2" id="KW-0805">Transcription regulation</keyword>
<evidence type="ECO:0000256" key="3">
    <source>
        <dbReference type="ARBA" id="ARBA00023125"/>
    </source>
</evidence>
<keyword evidence="8" id="KW-1185">Reference proteome</keyword>
<keyword evidence="4" id="KW-0804">Transcription</keyword>
<dbReference type="PANTHER" id="PTHR34294">
    <property type="entry name" value="TRANSCRIPTIONAL REGULATOR-RELATED"/>
    <property type="match status" value="1"/>
</dbReference>
<accession>A0ABQ2B4W0</accession>
<dbReference type="SUPFAM" id="SSF46785">
    <property type="entry name" value="Winged helix' DNA-binding domain"/>
    <property type="match status" value="1"/>
</dbReference>
<dbReference type="InterPro" id="IPR000835">
    <property type="entry name" value="HTH_MarR-typ"/>
</dbReference>
<evidence type="ECO:0000256" key="4">
    <source>
        <dbReference type="ARBA" id="ARBA00023163"/>
    </source>
</evidence>
<protein>
    <submittedName>
        <fullName evidence="7">Transcriptional regulator</fullName>
    </submittedName>
</protein>
<dbReference type="InterPro" id="IPR036388">
    <property type="entry name" value="WH-like_DNA-bd_sf"/>
</dbReference>
<dbReference type="InterPro" id="IPR007324">
    <property type="entry name" value="Sugar-bd_dom_put"/>
</dbReference>
<organism evidence="7 8">
    <name type="scientific">Isoptericola cucumis</name>
    <dbReference type="NCBI Taxonomy" id="1776856"/>
    <lineage>
        <taxon>Bacteria</taxon>
        <taxon>Bacillati</taxon>
        <taxon>Actinomycetota</taxon>
        <taxon>Actinomycetes</taxon>
        <taxon>Micrococcales</taxon>
        <taxon>Promicromonosporaceae</taxon>
        <taxon>Isoptericola</taxon>
    </lineage>
</organism>
<gene>
    <name evidence="7" type="ORF">GCM10007368_19070</name>
</gene>
<evidence type="ECO:0000259" key="5">
    <source>
        <dbReference type="Pfam" id="PF04198"/>
    </source>
</evidence>
<evidence type="ECO:0000313" key="8">
    <source>
        <dbReference type="Proteomes" id="UP000632535"/>
    </source>
</evidence>
<evidence type="ECO:0000256" key="1">
    <source>
        <dbReference type="ARBA" id="ARBA00010466"/>
    </source>
</evidence>
<feature type="domain" description="Sugar-binding" evidence="5">
    <location>
        <begin position="81"/>
        <end position="322"/>
    </location>
</feature>
<dbReference type="InterPro" id="IPR037171">
    <property type="entry name" value="NagB/RpiA_transferase-like"/>
</dbReference>
<dbReference type="InterPro" id="IPR051054">
    <property type="entry name" value="SorC_transcr_regulators"/>
</dbReference>
<dbReference type="Pfam" id="PF12802">
    <property type="entry name" value="MarR_2"/>
    <property type="match status" value="1"/>
</dbReference>
<evidence type="ECO:0000313" key="7">
    <source>
        <dbReference type="EMBL" id="GGI08017.1"/>
    </source>
</evidence>
<sequence length="332" mass="35702">MSERDDAMPQERDQESHRTTAADLAYQAARMYYVDNATQATIAERLDVSRPTVSRLVTEARRLGLVRIEVVDPRSDERGVLAVRLQEALGLDGARVVPPVHPSRLGPDLAPAVGAEIEGMGLEPGDVLLLSSGRTVYEVVREPLPKMTGVQVVPTVGGLSEPVAWYQTNEIARLAAESTGAFPAFLFTEVLPTVPMRRSLDEDPTFRHVLALWQGARAAVVGIGAPTATRHSISRSIPAEASHFRDAVGDVCMNFFDASGAAIEFPGSDRMVRTPRELLQGLDRCVGVAVGVEKVPSIVGAVRAGMVRSLVTDAPTARALLEALDRPAARRS</sequence>
<evidence type="ECO:0000259" key="6">
    <source>
        <dbReference type="Pfam" id="PF12802"/>
    </source>
</evidence>
<name>A0ABQ2B4W0_9MICO</name>
<proteinExistence type="inferred from homology"/>
<feature type="domain" description="HTH marR-type" evidence="6">
    <location>
        <begin position="35"/>
        <end position="69"/>
    </location>
</feature>
<comment type="caution">
    <text evidence="7">The sequence shown here is derived from an EMBL/GenBank/DDBJ whole genome shotgun (WGS) entry which is preliminary data.</text>
</comment>
<comment type="similarity">
    <text evidence="1">Belongs to the SorC transcriptional regulatory family.</text>
</comment>
<dbReference type="Proteomes" id="UP000632535">
    <property type="component" value="Unassembled WGS sequence"/>
</dbReference>
<dbReference type="Pfam" id="PF04198">
    <property type="entry name" value="Sugar-bind"/>
    <property type="match status" value="1"/>
</dbReference>
<keyword evidence="3" id="KW-0238">DNA-binding</keyword>
<dbReference type="PANTHER" id="PTHR34294:SF1">
    <property type="entry name" value="TRANSCRIPTIONAL REGULATOR LSRR"/>
    <property type="match status" value="1"/>
</dbReference>
<evidence type="ECO:0000256" key="2">
    <source>
        <dbReference type="ARBA" id="ARBA00023015"/>
    </source>
</evidence>